<dbReference type="EMBL" id="JARK01001555">
    <property type="protein sequence ID" value="EYB90490.1"/>
    <property type="molecule type" value="Genomic_DNA"/>
</dbReference>
<evidence type="ECO:0000313" key="2">
    <source>
        <dbReference type="EMBL" id="EYB90490.1"/>
    </source>
</evidence>
<proteinExistence type="predicted"/>
<comment type="caution">
    <text evidence="2">The sequence shown here is derived from an EMBL/GenBank/DDBJ whole genome shotgun (WGS) entry which is preliminary data.</text>
</comment>
<sequence>MDDETAQQAIINDIQVKNWECTRDTGEEGMPSEPTTSVSAPRPHEFRVHNDASPPLKQSNSEFVSSLATDIHTLSRTAGAYVLDRGQKKTREERERALGRR</sequence>
<keyword evidence="3" id="KW-1185">Reference proteome</keyword>
<evidence type="ECO:0000313" key="3">
    <source>
        <dbReference type="Proteomes" id="UP000024635"/>
    </source>
</evidence>
<dbReference type="Proteomes" id="UP000024635">
    <property type="component" value="Unassembled WGS sequence"/>
</dbReference>
<accession>A0A016SIN9</accession>
<organism evidence="2 3">
    <name type="scientific">Ancylostoma ceylanicum</name>
    <dbReference type="NCBI Taxonomy" id="53326"/>
    <lineage>
        <taxon>Eukaryota</taxon>
        <taxon>Metazoa</taxon>
        <taxon>Ecdysozoa</taxon>
        <taxon>Nematoda</taxon>
        <taxon>Chromadorea</taxon>
        <taxon>Rhabditida</taxon>
        <taxon>Rhabditina</taxon>
        <taxon>Rhabditomorpha</taxon>
        <taxon>Strongyloidea</taxon>
        <taxon>Ancylostomatidae</taxon>
        <taxon>Ancylostomatinae</taxon>
        <taxon>Ancylostoma</taxon>
    </lineage>
</organism>
<gene>
    <name evidence="2" type="primary">Acey_s0219.g2464</name>
    <name evidence="2" type="ORF">Y032_0219g2464</name>
</gene>
<feature type="region of interest" description="Disordered" evidence="1">
    <location>
        <begin position="21"/>
        <end position="61"/>
    </location>
</feature>
<protein>
    <submittedName>
        <fullName evidence="2">Uncharacterized protein</fullName>
    </submittedName>
</protein>
<dbReference type="AlphaFoldDB" id="A0A016SIN9"/>
<name>A0A016SIN9_9BILA</name>
<evidence type="ECO:0000256" key="1">
    <source>
        <dbReference type="SAM" id="MobiDB-lite"/>
    </source>
</evidence>
<reference evidence="3" key="1">
    <citation type="journal article" date="2015" name="Nat. Genet.">
        <title>The genome and transcriptome of the zoonotic hookworm Ancylostoma ceylanicum identify infection-specific gene families.</title>
        <authorList>
            <person name="Schwarz E.M."/>
            <person name="Hu Y."/>
            <person name="Antoshechkin I."/>
            <person name="Miller M.M."/>
            <person name="Sternberg P.W."/>
            <person name="Aroian R.V."/>
        </authorList>
    </citation>
    <scope>NUCLEOTIDE SEQUENCE</scope>
    <source>
        <strain evidence="3">HY135</strain>
    </source>
</reference>